<evidence type="ECO:0000313" key="5">
    <source>
        <dbReference type="Proteomes" id="UP000334019"/>
    </source>
</evidence>
<feature type="domain" description="Guanylate cyclase" evidence="3">
    <location>
        <begin position="81"/>
        <end position="191"/>
    </location>
</feature>
<evidence type="ECO:0000256" key="1">
    <source>
        <dbReference type="ARBA" id="ARBA00005381"/>
    </source>
</evidence>
<dbReference type="Proteomes" id="UP000334019">
    <property type="component" value="Chromosome"/>
</dbReference>
<sequence>MERERDDRLGDRRQREAAVGVAGALHRSVGEHRRGPHLVDRPARHLVESTHVDGRPYLARVVAVSPGSYEPEAVGRRVRRTFGFVDLSGFTTLTAREGDEEAVRVLTVFRNAVRSVAGYNGVRVAKWLGDGAMLVSTETRPMVEAILEIEQRIDADGSGLPLRAGITAGDVILFEGDDYVGSSVNLAARLCDSAEPCQVLAPVDVVEALGRTPDEVDRLVLRGMTEPIEVVDLQRELAPPSRTGDGSSPVRDRPSGPAD</sequence>
<evidence type="ECO:0000313" key="4">
    <source>
        <dbReference type="EMBL" id="QGG95058.1"/>
    </source>
</evidence>
<dbReference type="SUPFAM" id="SSF55073">
    <property type="entry name" value="Nucleotide cyclase"/>
    <property type="match status" value="1"/>
</dbReference>
<accession>A0A5Q2RDU3</accession>
<dbReference type="PROSITE" id="PS50125">
    <property type="entry name" value="GUANYLATE_CYCLASE_2"/>
    <property type="match status" value="1"/>
</dbReference>
<dbReference type="InterPro" id="IPR001054">
    <property type="entry name" value="A/G_cyclase"/>
</dbReference>
<evidence type="ECO:0000259" key="3">
    <source>
        <dbReference type="PROSITE" id="PS50125"/>
    </source>
</evidence>
<protein>
    <recommendedName>
        <fullName evidence="3">Guanylate cyclase domain-containing protein</fullName>
    </recommendedName>
</protein>
<gene>
    <name evidence="4" type="ORF">GH723_08025</name>
</gene>
<evidence type="ECO:0000256" key="2">
    <source>
        <dbReference type="SAM" id="MobiDB-lite"/>
    </source>
</evidence>
<reference evidence="4 5" key="1">
    <citation type="submission" date="2019-11" db="EMBL/GenBank/DDBJ databases">
        <authorList>
            <person name="He Y."/>
        </authorList>
    </citation>
    <scope>NUCLEOTIDE SEQUENCE [LARGE SCALE GENOMIC DNA]</scope>
    <source>
        <strain evidence="4 5">SCSIO 58843</strain>
    </source>
</reference>
<dbReference type="EMBL" id="CP045851">
    <property type="protein sequence ID" value="QGG95058.1"/>
    <property type="molecule type" value="Genomic_DNA"/>
</dbReference>
<feature type="region of interest" description="Disordered" evidence="2">
    <location>
        <begin position="233"/>
        <end position="259"/>
    </location>
</feature>
<dbReference type="GO" id="GO:0009190">
    <property type="term" value="P:cyclic nucleotide biosynthetic process"/>
    <property type="evidence" value="ECO:0007669"/>
    <property type="project" value="InterPro"/>
</dbReference>
<dbReference type="InterPro" id="IPR050697">
    <property type="entry name" value="Adenylyl/Guanylyl_Cyclase_3/4"/>
</dbReference>
<comment type="similarity">
    <text evidence="1">Belongs to the adenylyl cyclase class-3 family.</text>
</comment>
<dbReference type="InterPro" id="IPR029787">
    <property type="entry name" value="Nucleotide_cyclase"/>
</dbReference>
<name>A0A5Q2RDU3_9ACTN</name>
<dbReference type="AlphaFoldDB" id="A0A5Q2RDU3"/>
<dbReference type="Gene3D" id="3.30.70.1230">
    <property type="entry name" value="Nucleotide cyclase"/>
    <property type="match status" value="1"/>
</dbReference>
<dbReference type="GO" id="GO:0004016">
    <property type="term" value="F:adenylate cyclase activity"/>
    <property type="evidence" value="ECO:0007669"/>
    <property type="project" value="UniProtKB-ARBA"/>
</dbReference>
<proteinExistence type="inferred from homology"/>
<dbReference type="PANTHER" id="PTHR43081">
    <property type="entry name" value="ADENYLATE CYCLASE, TERMINAL-DIFFERENTIATION SPECIFIC-RELATED"/>
    <property type="match status" value="1"/>
</dbReference>
<dbReference type="GO" id="GO:0035556">
    <property type="term" value="P:intracellular signal transduction"/>
    <property type="evidence" value="ECO:0007669"/>
    <property type="project" value="InterPro"/>
</dbReference>
<feature type="compositionally biased region" description="Basic and acidic residues" evidence="2">
    <location>
        <begin position="250"/>
        <end position="259"/>
    </location>
</feature>
<dbReference type="CDD" id="cd07302">
    <property type="entry name" value="CHD"/>
    <property type="match status" value="1"/>
</dbReference>
<dbReference type="PANTHER" id="PTHR43081:SF1">
    <property type="entry name" value="ADENYLATE CYCLASE, TERMINAL-DIFFERENTIATION SPECIFIC"/>
    <property type="match status" value="1"/>
</dbReference>
<keyword evidence="5" id="KW-1185">Reference proteome</keyword>
<dbReference type="KEGG" id="atq:GH723_08025"/>
<organism evidence="4 5">
    <name type="scientific">Actinomarinicola tropica</name>
    <dbReference type="NCBI Taxonomy" id="2789776"/>
    <lineage>
        <taxon>Bacteria</taxon>
        <taxon>Bacillati</taxon>
        <taxon>Actinomycetota</taxon>
        <taxon>Acidimicrobiia</taxon>
        <taxon>Acidimicrobiales</taxon>
        <taxon>Iamiaceae</taxon>
        <taxon>Actinomarinicola</taxon>
    </lineage>
</organism>